<reference evidence="1 2" key="2">
    <citation type="journal article" date="2011" name="PLoS Genet.">
        <title>Caenorhabditis briggsae recombinant inbred line genotypes reveal inter-strain incompatibility and the evolution of recombination.</title>
        <authorList>
            <person name="Ross J.A."/>
            <person name="Koboldt D.C."/>
            <person name="Staisch J.E."/>
            <person name="Chamberlin H.M."/>
            <person name="Gupta B.P."/>
            <person name="Miller R.D."/>
            <person name="Baird S.E."/>
            <person name="Haag E.S."/>
        </authorList>
    </citation>
    <scope>NUCLEOTIDE SEQUENCE [LARGE SCALE GENOMIC DNA]</scope>
    <source>
        <strain evidence="1 2">AF16</strain>
    </source>
</reference>
<gene>
    <name evidence="1 3" type="ORF">CBG26710</name>
    <name evidence="1" type="ORF">CBG_26710</name>
</gene>
<dbReference type="Proteomes" id="UP000008549">
    <property type="component" value="Unassembled WGS sequence"/>
</dbReference>
<dbReference type="WormBase" id="CBG26710">
    <property type="protein sequence ID" value="CBP42395"/>
    <property type="gene ID" value="WBGene00088124"/>
</dbReference>
<protein>
    <submittedName>
        <fullName evidence="1">Protein CBG26710</fullName>
    </submittedName>
</protein>
<dbReference type="AlphaFoldDB" id="B6IE79"/>
<evidence type="ECO:0000313" key="1">
    <source>
        <dbReference type="EMBL" id="CAS01143.1"/>
    </source>
</evidence>
<evidence type="ECO:0000313" key="2">
    <source>
        <dbReference type="Proteomes" id="UP000008549"/>
    </source>
</evidence>
<evidence type="ECO:0000313" key="3">
    <source>
        <dbReference type="WormBase" id="CBG26710"/>
    </source>
</evidence>
<dbReference type="HOGENOM" id="CLU_1620517_0_0_1"/>
<dbReference type="KEGG" id="cbr:CBG_26710"/>
<reference evidence="1 2" key="1">
    <citation type="journal article" date="2003" name="PLoS Biol.">
        <title>The genome sequence of Caenorhabditis briggsae: a platform for comparative genomics.</title>
        <authorList>
            <person name="Stein L.D."/>
            <person name="Bao Z."/>
            <person name="Blasiar D."/>
            <person name="Blumenthal T."/>
            <person name="Brent M.R."/>
            <person name="Chen N."/>
            <person name="Chinwalla A."/>
            <person name="Clarke L."/>
            <person name="Clee C."/>
            <person name="Coghlan A."/>
            <person name="Coulson A."/>
            <person name="D'Eustachio P."/>
            <person name="Fitch D.H."/>
            <person name="Fulton L.A."/>
            <person name="Fulton R.E."/>
            <person name="Griffiths-Jones S."/>
            <person name="Harris T.W."/>
            <person name="Hillier L.W."/>
            <person name="Kamath R."/>
            <person name="Kuwabara P.E."/>
            <person name="Mardis E.R."/>
            <person name="Marra M.A."/>
            <person name="Miner T.L."/>
            <person name="Minx P."/>
            <person name="Mullikin J.C."/>
            <person name="Plumb R.W."/>
            <person name="Rogers J."/>
            <person name="Schein J.E."/>
            <person name="Sohrmann M."/>
            <person name="Spieth J."/>
            <person name="Stajich J.E."/>
            <person name="Wei C."/>
            <person name="Willey D."/>
            <person name="Wilson R.K."/>
            <person name="Durbin R."/>
            <person name="Waterston R.H."/>
        </authorList>
    </citation>
    <scope>NUCLEOTIDE SEQUENCE [LARGE SCALE GENOMIC DNA]</scope>
    <source>
        <strain evidence="1 2">AF16</strain>
    </source>
</reference>
<dbReference type="CTD" id="68918181"/>
<proteinExistence type="predicted"/>
<dbReference type="EMBL" id="HE601038">
    <property type="protein sequence ID" value="CAS01143.1"/>
    <property type="molecule type" value="Genomic_DNA"/>
</dbReference>
<dbReference type="RefSeq" id="XP_045100700.1">
    <property type="nucleotide sequence ID" value="XM_045240854.1"/>
</dbReference>
<name>B6IE79_CAEBR</name>
<accession>B6IE79</accession>
<organism evidence="1 2">
    <name type="scientific">Caenorhabditis briggsae</name>
    <dbReference type="NCBI Taxonomy" id="6238"/>
    <lineage>
        <taxon>Eukaryota</taxon>
        <taxon>Metazoa</taxon>
        <taxon>Ecdysozoa</taxon>
        <taxon>Nematoda</taxon>
        <taxon>Chromadorea</taxon>
        <taxon>Rhabditida</taxon>
        <taxon>Rhabditina</taxon>
        <taxon>Rhabditomorpha</taxon>
        <taxon>Rhabditoidea</taxon>
        <taxon>Rhabditidae</taxon>
        <taxon>Peloderinae</taxon>
        <taxon>Caenorhabditis</taxon>
    </lineage>
</organism>
<dbReference type="GeneID" id="68918181"/>
<sequence length="164" mass="18825">MDYKFHKKPKKTLIKLNQKAMCEGDDCLAVVLKVSMKIHRKSGKKFYVVPENIFLEGLKSFMAMENDSQKSKKQLEVSGTSEKSRAFNFQHFSKFRNSICKMNSADFEKICSVQLCNTLLAGKATYLHQVTRNRICRCSVELCDETVSPNSNLRHSETKKTICK</sequence>
<keyword evidence="2" id="KW-1185">Reference proteome</keyword>